<proteinExistence type="predicted"/>
<sequence>MNRNRNSTRIEGKLVQDYQLTMETYKTTGFIAATDSTNFLSFTSSTEMNPISCEQVSVHFYEIPGSDSFADSDFLYNPATKIWIWCETPRIDLDRGLLINSAREGFGCHITNKTIDMDGMFYQGRSSL</sequence>
<comment type="caution">
    <text evidence="1">The sequence shown here is derived from an EMBL/GenBank/DDBJ whole genome shotgun (WGS) entry which is preliminary data.</text>
</comment>
<dbReference type="Proteomes" id="UP000001396">
    <property type="component" value="Unassembled WGS sequence"/>
</dbReference>
<gene>
    <name evidence="1" type="ORF">PPL_02865</name>
</gene>
<name>D3B399_HETP5</name>
<accession>D3B399</accession>
<organism evidence="1 2">
    <name type="scientific">Heterostelium pallidum (strain ATCC 26659 / Pp 5 / PN500)</name>
    <name type="common">Cellular slime mold</name>
    <name type="synonym">Polysphondylium pallidum</name>
    <dbReference type="NCBI Taxonomy" id="670386"/>
    <lineage>
        <taxon>Eukaryota</taxon>
        <taxon>Amoebozoa</taxon>
        <taxon>Evosea</taxon>
        <taxon>Eumycetozoa</taxon>
        <taxon>Dictyostelia</taxon>
        <taxon>Acytosteliales</taxon>
        <taxon>Acytosteliaceae</taxon>
        <taxon>Heterostelium</taxon>
    </lineage>
</organism>
<reference evidence="1 2" key="1">
    <citation type="journal article" date="2011" name="Genome Res.">
        <title>Phylogeny-wide analysis of social amoeba genomes highlights ancient origins for complex intercellular communication.</title>
        <authorList>
            <person name="Heidel A.J."/>
            <person name="Lawal H.M."/>
            <person name="Felder M."/>
            <person name="Schilde C."/>
            <person name="Helps N.R."/>
            <person name="Tunggal B."/>
            <person name="Rivero F."/>
            <person name="John U."/>
            <person name="Schleicher M."/>
            <person name="Eichinger L."/>
            <person name="Platzer M."/>
            <person name="Noegel A.A."/>
            <person name="Schaap P."/>
            <person name="Gloeckner G."/>
        </authorList>
    </citation>
    <scope>NUCLEOTIDE SEQUENCE [LARGE SCALE GENOMIC DNA]</scope>
    <source>
        <strain evidence="2">ATCC 26659 / Pp 5 / PN500</strain>
    </source>
</reference>
<evidence type="ECO:0000313" key="2">
    <source>
        <dbReference type="Proteomes" id="UP000001396"/>
    </source>
</evidence>
<evidence type="ECO:0000313" key="1">
    <source>
        <dbReference type="EMBL" id="EFA83797.1"/>
    </source>
</evidence>
<dbReference type="RefSeq" id="XP_020435914.1">
    <property type="nucleotide sequence ID" value="XM_020573842.1"/>
</dbReference>
<protein>
    <submittedName>
        <fullName evidence="1">Uncharacterized protein</fullName>
    </submittedName>
</protein>
<dbReference type="EMBL" id="ADBJ01000010">
    <property type="protein sequence ID" value="EFA83797.1"/>
    <property type="molecule type" value="Genomic_DNA"/>
</dbReference>
<dbReference type="AlphaFoldDB" id="D3B399"/>
<dbReference type="GeneID" id="31358388"/>
<dbReference type="InParanoid" id="D3B399"/>
<keyword evidence="2" id="KW-1185">Reference proteome</keyword>